<dbReference type="InterPro" id="IPR010282">
    <property type="entry name" value="Uncharacterised_HutD/Ves"/>
</dbReference>
<evidence type="ECO:0000313" key="1">
    <source>
        <dbReference type="EMBL" id="KPH81899.1"/>
    </source>
</evidence>
<name>A0A0N1N3E6_9HYPH</name>
<dbReference type="EMBL" id="LGSZ01000025">
    <property type="protein sequence ID" value="KPH81899.1"/>
    <property type="molecule type" value="Genomic_DNA"/>
</dbReference>
<dbReference type="InterPro" id="IPR014710">
    <property type="entry name" value="RmlC-like_jellyroll"/>
</dbReference>
<keyword evidence="2" id="KW-1185">Reference proteome</keyword>
<dbReference type="AlphaFoldDB" id="A0A0N1N3E6"/>
<protein>
    <recommendedName>
        <fullName evidence="3">HutD-family protein</fullName>
    </recommendedName>
</protein>
<dbReference type="Proteomes" id="UP000037822">
    <property type="component" value="Unassembled WGS sequence"/>
</dbReference>
<dbReference type="SUPFAM" id="SSF51182">
    <property type="entry name" value="RmlC-like cupins"/>
    <property type="match status" value="1"/>
</dbReference>
<dbReference type="OrthoDB" id="9800082at2"/>
<reference evidence="1 2" key="1">
    <citation type="submission" date="2015-07" db="EMBL/GenBank/DDBJ databases">
        <title>Whole genome sequencing of Bosea vaviloviae isolated from cave pool.</title>
        <authorList>
            <person name="Tan N.E.H."/>
            <person name="Lee Y.P."/>
            <person name="Gan H.M."/>
            <person name="Barton H."/>
            <person name="Savka M.A."/>
        </authorList>
    </citation>
    <scope>NUCLEOTIDE SEQUENCE [LARGE SCALE GENOMIC DNA]</scope>
    <source>
        <strain evidence="1 2">SD260</strain>
    </source>
</reference>
<dbReference type="PATRIC" id="fig|1526658.3.peg.5538"/>
<evidence type="ECO:0008006" key="3">
    <source>
        <dbReference type="Google" id="ProtNLM"/>
    </source>
</evidence>
<evidence type="ECO:0000313" key="2">
    <source>
        <dbReference type="Proteomes" id="UP000037822"/>
    </source>
</evidence>
<dbReference type="Pfam" id="PF05962">
    <property type="entry name" value="HutD"/>
    <property type="match status" value="1"/>
</dbReference>
<dbReference type="InterPro" id="IPR011051">
    <property type="entry name" value="RmlC_Cupin_sf"/>
</dbReference>
<dbReference type="CDD" id="cd20293">
    <property type="entry name" value="cupin_HutD_N"/>
    <property type="match status" value="1"/>
</dbReference>
<organism evidence="1 2">
    <name type="scientific">Bosea vaviloviae</name>
    <dbReference type="NCBI Taxonomy" id="1526658"/>
    <lineage>
        <taxon>Bacteria</taxon>
        <taxon>Pseudomonadati</taxon>
        <taxon>Pseudomonadota</taxon>
        <taxon>Alphaproteobacteria</taxon>
        <taxon>Hyphomicrobiales</taxon>
        <taxon>Boseaceae</taxon>
        <taxon>Bosea</taxon>
    </lineage>
</organism>
<proteinExistence type="predicted"/>
<gene>
    <name evidence="1" type="ORF">AE618_05725</name>
</gene>
<dbReference type="Gene3D" id="2.60.120.10">
    <property type="entry name" value="Jelly Rolls"/>
    <property type="match status" value="1"/>
</dbReference>
<comment type="caution">
    <text evidence="1">The sequence shown here is derived from an EMBL/GenBank/DDBJ whole genome shotgun (WGS) entry which is preliminary data.</text>
</comment>
<dbReference type="RefSeq" id="WP_054208084.1">
    <property type="nucleotide sequence ID" value="NZ_LGSZ01000025.1"/>
</dbReference>
<accession>A0A0N1N3E6</accession>
<sequence length="192" mass="20254">MRIIRAADRTVMPWKNGKGITTEIAVFPEGASLSDFDWRISTADVAADGPFSPFPGVDRTLAFLDGNGMRLSFDDGETVALDHASPPHGFDGGRPVTGLLTSGPITDLNAMSRRGRWTHDMVRLDGPGTHRWEAPGGLLVLVAHRGAWSVTSGDRSESLGAGDSAILDATASVKAAATLGGALYVISLRRLS</sequence>
<dbReference type="PANTHER" id="PTHR37943">
    <property type="entry name" value="PROTEIN VES"/>
    <property type="match status" value="1"/>
</dbReference>
<dbReference type="PANTHER" id="PTHR37943:SF1">
    <property type="entry name" value="PROTEIN VES"/>
    <property type="match status" value="1"/>
</dbReference>